<evidence type="ECO:0000313" key="7">
    <source>
        <dbReference type="Proteomes" id="UP001530293"/>
    </source>
</evidence>
<comment type="similarity">
    <text evidence="2">Belongs to the UTP11 family.</text>
</comment>
<name>A0ABD3MCL3_9STRA</name>
<dbReference type="PANTHER" id="PTHR12838:SF0">
    <property type="entry name" value="U3 SMALL NUCLEOLAR RNA-ASSOCIATED PROTEIN 11-RELATED"/>
    <property type="match status" value="1"/>
</dbReference>
<evidence type="ECO:0000256" key="3">
    <source>
        <dbReference type="ARBA" id="ARBA00022552"/>
    </source>
</evidence>
<evidence type="ECO:0000313" key="6">
    <source>
        <dbReference type="EMBL" id="KAL3761806.1"/>
    </source>
</evidence>
<feature type="region of interest" description="Disordered" evidence="5">
    <location>
        <begin position="284"/>
        <end position="307"/>
    </location>
</feature>
<feature type="compositionally biased region" description="Basic residues" evidence="5">
    <location>
        <begin position="146"/>
        <end position="159"/>
    </location>
</feature>
<feature type="compositionally biased region" description="Acidic residues" evidence="5">
    <location>
        <begin position="134"/>
        <end position="143"/>
    </location>
</feature>
<sequence length="515" mass="58960">MSSLRNAVKRITHKERSQPSSRQNLGLLEKKSDYRLRSQDYHKKSNRLKSMRTKAANRNPDEFYFGMHKSKVDGMSGNNTGRHVKTAAARNEEGLDFDTVRVMKDQDLAYIRMKRMMDAKKIERLQSSLHYLEDDNNGDDDDSGLGRKKKKMTNKRKHTVFVEGGQEEVQQFDLAQHFETHPDLISRAFNRPRITTLEGGAQKMDEKQRDDDDDEYDDDEDSNSPHTHRPPPSAKQQLKAERKQRKFERSIAKARSGAYTEMEMRIERMNKLKAAEERLISEQHANAKGRKRKINGDDNDDDGGATLLQYLNDEDDDAADQTISSVRDHELKQINTHISNLESLCPLSEPARDVRMGGAWEVLYTDAPPPSNGQLGLFKGVAMQVIDLNNQRYRNELYVGDNTKNGGGGGDGNGAWLTAVLDAEWSEWDGVYLNPSSLQQKQQRIDTVDPGATTWKVTFASITFTLFKIPIFTKTFDSNTSRTWKMTYLDDETRIVRAGRTGRGDDDYVFYMKRR</sequence>
<dbReference type="AlphaFoldDB" id="A0ABD3MCL3"/>
<evidence type="ECO:0000256" key="1">
    <source>
        <dbReference type="ARBA" id="ARBA00004604"/>
    </source>
</evidence>
<dbReference type="EMBL" id="JALLBG020000147">
    <property type="protein sequence ID" value="KAL3761806.1"/>
    <property type="molecule type" value="Genomic_DNA"/>
</dbReference>
<feature type="region of interest" description="Disordered" evidence="5">
    <location>
        <begin position="1"/>
        <end position="47"/>
    </location>
</feature>
<comment type="subcellular location">
    <subcellularLocation>
        <location evidence="1">Nucleus</location>
        <location evidence="1">Nucleolus</location>
    </subcellularLocation>
</comment>
<evidence type="ECO:0008006" key="8">
    <source>
        <dbReference type="Google" id="ProtNLM"/>
    </source>
</evidence>
<comment type="caution">
    <text evidence="6">The sequence shown here is derived from an EMBL/GenBank/DDBJ whole genome shotgun (WGS) entry which is preliminary data.</text>
</comment>
<reference evidence="6 7" key="1">
    <citation type="submission" date="2024-10" db="EMBL/GenBank/DDBJ databases">
        <title>Updated reference genomes for cyclostephanoid diatoms.</title>
        <authorList>
            <person name="Roberts W.R."/>
            <person name="Alverson A.J."/>
        </authorList>
    </citation>
    <scope>NUCLEOTIDE SEQUENCE [LARGE SCALE GENOMIC DNA]</scope>
    <source>
        <strain evidence="6 7">AJA232-27</strain>
    </source>
</reference>
<evidence type="ECO:0000256" key="2">
    <source>
        <dbReference type="ARBA" id="ARBA00008105"/>
    </source>
</evidence>
<dbReference type="InterPro" id="IPR007144">
    <property type="entry name" value="SSU_processome_Utp11"/>
</dbReference>
<dbReference type="Proteomes" id="UP001530293">
    <property type="component" value="Unassembled WGS sequence"/>
</dbReference>
<feature type="compositionally biased region" description="Acidic residues" evidence="5">
    <location>
        <begin position="211"/>
        <end position="222"/>
    </location>
</feature>
<dbReference type="PANTHER" id="PTHR12838">
    <property type="entry name" value="U3 SMALL NUCLEOLAR RNA-ASSOCIATED PROTEIN 11"/>
    <property type="match status" value="1"/>
</dbReference>
<dbReference type="GO" id="GO:0005730">
    <property type="term" value="C:nucleolus"/>
    <property type="evidence" value="ECO:0007669"/>
    <property type="project" value="UniProtKB-SubCell"/>
</dbReference>
<feature type="region of interest" description="Disordered" evidence="5">
    <location>
        <begin position="132"/>
        <end position="162"/>
    </location>
</feature>
<feature type="region of interest" description="Disordered" evidence="5">
    <location>
        <begin position="185"/>
        <end position="257"/>
    </location>
</feature>
<evidence type="ECO:0000256" key="4">
    <source>
        <dbReference type="ARBA" id="ARBA00023242"/>
    </source>
</evidence>
<organism evidence="6 7">
    <name type="scientific">Discostella pseudostelligera</name>
    <dbReference type="NCBI Taxonomy" id="259834"/>
    <lineage>
        <taxon>Eukaryota</taxon>
        <taxon>Sar</taxon>
        <taxon>Stramenopiles</taxon>
        <taxon>Ochrophyta</taxon>
        <taxon>Bacillariophyta</taxon>
        <taxon>Coscinodiscophyceae</taxon>
        <taxon>Thalassiosirophycidae</taxon>
        <taxon>Stephanodiscales</taxon>
        <taxon>Stephanodiscaceae</taxon>
        <taxon>Discostella</taxon>
    </lineage>
</organism>
<keyword evidence="7" id="KW-1185">Reference proteome</keyword>
<proteinExistence type="inferred from homology"/>
<dbReference type="GO" id="GO:0006364">
    <property type="term" value="P:rRNA processing"/>
    <property type="evidence" value="ECO:0007669"/>
    <property type="project" value="UniProtKB-KW"/>
</dbReference>
<feature type="compositionally biased region" description="Basic and acidic residues" evidence="5">
    <location>
        <begin position="28"/>
        <end position="43"/>
    </location>
</feature>
<keyword evidence="4" id="KW-0539">Nucleus</keyword>
<dbReference type="Pfam" id="PF03998">
    <property type="entry name" value="Utp11"/>
    <property type="match status" value="1"/>
</dbReference>
<gene>
    <name evidence="6" type="ORF">ACHAWU_001322</name>
</gene>
<accession>A0ABD3MCL3</accession>
<evidence type="ECO:0000256" key="5">
    <source>
        <dbReference type="SAM" id="MobiDB-lite"/>
    </source>
</evidence>
<keyword evidence="3" id="KW-0698">rRNA processing</keyword>
<protein>
    <recommendedName>
        <fullName evidence="8">U3 small nucleolar RNA-associated protein 11</fullName>
    </recommendedName>
</protein>